<dbReference type="InterPro" id="IPR000182">
    <property type="entry name" value="GNAT_dom"/>
</dbReference>
<dbReference type="PROSITE" id="PS51186">
    <property type="entry name" value="GNAT"/>
    <property type="match status" value="1"/>
</dbReference>
<evidence type="ECO:0000256" key="1">
    <source>
        <dbReference type="ARBA" id="ARBA00022679"/>
    </source>
</evidence>
<sequence length="171" mass="18108">MPMTAVAGPRFEVRTTGWDDPAGAGLRDAMQEEMESRYADRIAAVLAGAADREERVEGTLGVESAQVVYVGVAYGGGTAVGHVALRAYGEGAVELKRMYVAPAARGTGVATALLAAAEDAARALGASRVVLQTGDRQPDAVRLYERAGYVRVPVFPPYEWLTFSICMAKDL</sequence>
<dbReference type="EMBL" id="JAIBOA010000010">
    <property type="protein sequence ID" value="MBW8484292.1"/>
    <property type="molecule type" value="Genomic_DNA"/>
</dbReference>
<reference evidence="5 6" key="1">
    <citation type="submission" date="2021-07" db="EMBL/GenBank/DDBJ databases">
        <title>Actinomadura sp. PM05-2 isolated from lichen.</title>
        <authorList>
            <person name="Somphong A."/>
            <person name="Phongsopitanun W."/>
            <person name="Tanasupawat S."/>
            <person name="Peongsungnone V."/>
        </authorList>
    </citation>
    <scope>NUCLEOTIDE SEQUENCE [LARGE SCALE GENOMIC DNA]</scope>
    <source>
        <strain evidence="5 6">PM05-2</strain>
    </source>
</reference>
<evidence type="ECO:0000313" key="5">
    <source>
        <dbReference type="EMBL" id="MBW8484292.1"/>
    </source>
</evidence>
<evidence type="ECO:0000313" key="6">
    <source>
        <dbReference type="Proteomes" id="UP000774570"/>
    </source>
</evidence>
<comment type="caution">
    <text evidence="5">The sequence shown here is derived from an EMBL/GenBank/DDBJ whole genome shotgun (WGS) entry which is preliminary data.</text>
</comment>
<dbReference type="SUPFAM" id="SSF55729">
    <property type="entry name" value="Acyl-CoA N-acyltransferases (Nat)"/>
    <property type="match status" value="1"/>
</dbReference>
<feature type="region of interest" description="Disordered" evidence="3">
    <location>
        <begin position="1"/>
        <end position="23"/>
    </location>
</feature>
<dbReference type="InterPro" id="IPR016181">
    <property type="entry name" value="Acyl_CoA_acyltransferase"/>
</dbReference>
<gene>
    <name evidence="5" type="ORF">K1Y72_18055</name>
</gene>
<dbReference type="Pfam" id="PF00583">
    <property type="entry name" value="Acetyltransf_1"/>
    <property type="match status" value="1"/>
</dbReference>
<protein>
    <submittedName>
        <fullName evidence="5">GNAT family N-acetyltransferase</fullName>
    </submittedName>
</protein>
<accession>A0ABS7FV55</accession>
<organism evidence="5 6">
    <name type="scientific">Actinomadura parmotrematis</name>
    <dbReference type="NCBI Taxonomy" id="2864039"/>
    <lineage>
        <taxon>Bacteria</taxon>
        <taxon>Bacillati</taxon>
        <taxon>Actinomycetota</taxon>
        <taxon>Actinomycetes</taxon>
        <taxon>Streptosporangiales</taxon>
        <taxon>Thermomonosporaceae</taxon>
        <taxon>Actinomadura</taxon>
    </lineage>
</organism>
<dbReference type="InterPro" id="IPR050832">
    <property type="entry name" value="Bact_Acetyltransf"/>
</dbReference>
<dbReference type="Gene3D" id="3.40.630.30">
    <property type="match status" value="1"/>
</dbReference>
<feature type="domain" description="N-acetyltransferase" evidence="4">
    <location>
        <begin position="24"/>
        <end position="171"/>
    </location>
</feature>
<keyword evidence="2" id="KW-0012">Acyltransferase</keyword>
<name>A0ABS7FV55_9ACTN</name>
<evidence type="ECO:0000256" key="2">
    <source>
        <dbReference type="ARBA" id="ARBA00023315"/>
    </source>
</evidence>
<keyword evidence="1" id="KW-0808">Transferase</keyword>
<dbReference type="PANTHER" id="PTHR43877">
    <property type="entry name" value="AMINOALKYLPHOSPHONATE N-ACETYLTRANSFERASE-RELATED-RELATED"/>
    <property type="match status" value="1"/>
</dbReference>
<dbReference type="Proteomes" id="UP000774570">
    <property type="component" value="Unassembled WGS sequence"/>
</dbReference>
<proteinExistence type="predicted"/>
<evidence type="ECO:0000259" key="4">
    <source>
        <dbReference type="PROSITE" id="PS51186"/>
    </source>
</evidence>
<keyword evidence="6" id="KW-1185">Reference proteome</keyword>
<dbReference type="PANTHER" id="PTHR43877:SF2">
    <property type="entry name" value="AMINOALKYLPHOSPHONATE N-ACETYLTRANSFERASE-RELATED"/>
    <property type="match status" value="1"/>
</dbReference>
<evidence type="ECO:0000256" key="3">
    <source>
        <dbReference type="SAM" id="MobiDB-lite"/>
    </source>
</evidence>